<dbReference type="PANTHER" id="PTHR33473:SF19">
    <property type="entry name" value="ATP-DEPENDENT CLP PROTEASE ADAPTER PROTEIN CLPS"/>
    <property type="match status" value="1"/>
</dbReference>
<dbReference type="GO" id="GO:0008233">
    <property type="term" value="F:peptidase activity"/>
    <property type="evidence" value="ECO:0007669"/>
    <property type="project" value="UniProtKB-KW"/>
</dbReference>
<dbReference type="InterPro" id="IPR003769">
    <property type="entry name" value="ClpS_core"/>
</dbReference>
<proteinExistence type="inferred from homology"/>
<dbReference type="Gene3D" id="3.30.1390.10">
    <property type="match status" value="1"/>
</dbReference>
<dbReference type="EMBL" id="LXWF01000011">
    <property type="protein sequence ID" value="ORC22251.1"/>
    <property type="molecule type" value="Genomic_DNA"/>
</dbReference>
<reference evidence="3 4" key="1">
    <citation type="submission" date="2016-05" db="EMBL/GenBank/DDBJ databases">
        <title>Draft genome sequence of a porcine commensal Rothia nasimurium.</title>
        <authorList>
            <person name="Gaiser R.A."/>
            <person name="Van Baarlen P."/>
            <person name="Wells J.M."/>
        </authorList>
    </citation>
    <scope>NUCLEOTIDE SEQUENCE [LARGE SCALE GENOMIC DNA]</scope>
    <source>
        <strain evidence="3 4">PT-32</strain>
    </source>
</reference>
<comment type="caution">
    <text evidence="3">The sequence shown here is derived from an EMBL/GenBank/DDBJ whole genome shotgun (WGS) entry which is preliminary data.</text>
</comment>
<protein>
    <recommendedName>
        <fullName evidence="1">ATP-dependent Clp protease adapter protein ClpS</fullName>
    </recommendedName>
</protein>
<dbReference type="GO" id="GO:0030163">
    <property type="term" value="P:protein catabolic process"/>
    <property type="evidence" value="ECO:0007669"/>
    <property type="project" value="InterPro"/>
</dbReference>
<evidence type="ECO:0000256" key="1">
    <source>
        <dbReference type="HAMAP-Rule" id="MF_00302"/>
    </source>
</evidence>
<sequence>MTLSPAVCATWSAVASDTLTDLERDLAQDSAVNPDLPWTVVVWDDPVNLMSFVTYVFRTQFGYSGERAHQLMMQVHTEGKAAVFSGSKEEAERHTTALHTWGLWATFEQAGEF</sequence>
<evidence type="ECO:0000259" key="2">
    <source>
        <dbReference type="Pfam" id="PF02617"/>
    </source>
</evidence>
<comment type="similarity">
    <text evidence="1">Belongs to the ClpS family.</text>
</comment>
<dbReference type="SUPFAM" id="SSF54736">
    <property type="entry name" value="ClpS-like"/>
    <property type="match status" value="1"/>
</dbReference>
<gene>
    <name evidence="1" type="primary">clpS</name>
    <name evidence="3" type="ORF">A7979_01905</name>
</gene>
<name>A0A1Y1RS95_9MICC</name>
<dbReference type="PANTHER" id="PTHR33473">
    <property type="entry name" value="ATP-DEPENDENT CLP PROTEASE ADAPTER PROTEIN CLPS1, CHLOROPLASTIC"/>
    <property type="match status" value="1"/>
</dbReference>
<organism evidence="3 4">
    <name type="scientific">Rothia nasimurium</name>
    <dbReference type="NCBI Taxonomy" id="85336"/>
    <lineage>
        <taxon>Bacteria</taxon>
        <taxon>Bacillati</taxon>
        <taxon>Actinomycetota</taxon>
        <taxon>Actinomycetes</taxon>
        <taxon>Micrococcales</taxon>
        <taxon>Micrococcaceae</taxon>
        <taxon>Rothia</taxon>
    </lineage>
</organism>
<dbReference type="GO" id="GO:0006508">
    <property type="term" value="P:proteolysis"/>
    <property type="evidence" value="ECO:0007669"/>
    <property type="project" value="UniProtKB-UniRule"/>
</dbReference>
<dbReference type="Pfam" id="PF02617">
    <property type="entry name" value="ClpS"/>
    <property type="match status" value="1"/>
</dbReference>
<comment type="subunit">
    <text evidence="1">Binds to the N-terminal domain of the chaperone ClpA.</text>
</comment>
<accession>A0A1Y1RS95</accession>
<comment type="function">
    <text evidence="1">Involved in the modulation of the specificity of the ClpAP-mediated ATP-dependent protein degradation.</text>
</comment>
<evidence type="ECO:0000313" key="4">
    <source>
        <dbReference type="Proteomes" id="UP000192359"/>
    </source>
</evidence>
<dbReference type="Proteomes" id="UP000192359">
    <property type="component" value="Unassembled WGS sequence"/>
</dbReference>
<dbReference type="InterPro" id="IPR022935">
    <property type="entry name" value="ClpS"/>
</dbReference>
<keyword evidence="3" id="KW-0645">Protease</keyword>
<dbReference type="AlphaFoldDB" id="A0A1Y1RS95"/>
<dbReference type="OrthoDB" id="162238at2"/>
<keyword evidence="4" id="KW-1185">Reference proteome</keyword>
<dbReference type="HAMAP" id="MF_00302">
    <property type="entry name" value="ClpS"/>
    <property type="match status" value="1"/>
</dbReference>
<feature type="domain" description="Adaptor protein ClpS core" evidence="2">
    <location>
        <begin position="36"/>
        <end position="101"/>
    </location>
</feature>
<dbReference type="NCBIfam" id="NF000668">
    <property type="entry name" value="PRK00033.1-1"/>
    <property type="match status" value="1"/>
</dbReference>
<keyword evidence="3" id="KW-0378">Hydrolase</keyword>
<evidence type="ECO:0000313" key="3">
    <source>
        <dbReference type="EMBL" id="ORC22251.1"/>
    </source>
</evidence>
<dbReference type="RefSeq" id="WP_083091324.1">
    <property type="nucleotide sequence ID" value="NZ_LXWF01000011.1"/>
</dbReference>
<dbReference type="InterPro" id="IPR014719">
    <property type="entry name" value="Ribosomal_bL12_C/ClpS-like"/>
</dbReference>